<dbReference type="AlphaFoldDB" id="A0A6A6NSR5"/>
<proteinExistence type="predicted"/>
<protein>
    <submittedName>
        <fullName evidence="1">Uncharacterized protein</fullName>
    </submittedName>
</protein>
<dbReference type="Proteomes" id="UP000799766">
    <property type="component" value="Unassembled WGS sequence"/>
</dbReference>
<name>A0A6A6NSR5_9PEZI</name>
<evidence type="ECO:0000313" key="2">
    <source>
        <dbReference type="Proteomes" id="UP000799766"/>
    </source>
</evidence>
<keyword evidence="2" id="KW-1185">Reference proteome</keyword>
<sequence length="171" mass="19066">MVVVLRRFVACFFMLLLFFFLTGTDCFAGHGQLLIHSGFDSAILPLASLIALAFSPLLSGSSRETQLLPSDTNVFEFYIAFRLALASPFATIRAFSPLRVYCCWGSKFSNGNEVKAIGHWKSRDSSTENFLLLLRNGIFFFFGKEGFFSVVFDIEGNAKTAPRLCVCTWPS</sequence>
<evidence type="ECO:0000313" key="1">
    <source>
        <dbReference type="EMBL" id="KAF2454791.1"/>
    </source>
</evidence>
<reference evidence="1" key="1">
    <citation type="journal article" date="2020" name="Stud. Mycol.">
        <title>101 Dothideomycetes genomes: a test case for predicting lifestyles and emergence of pathogens.</title>
        <authorList>
            <person name="Haridas S."/>
            <person name="Albert R."/>
            <person name="Binder M."/>
            <person name="Bloem J."/>
            <person name="Labutti K."/>
            <person name="Salamov A."/>
            <person name="Andreopoulos B."/>
            <person name="Baker S."/>
            <person name="Barry K."/>
            <person name="Bills G."/>
            <person name="Bluhm B."/>
            <person name="Cannon C."/>
            <person name="Castanera R."/>
            <person name="Culley D."/>
            <person name="Daum C."/>
            <person name="Ezra D."/>
            <person name="Gonzalez J."/>
            <person name="Henrissat B."/>
            <person name="Kuo A."/>
            <person name="Liang C."/>
            <person name="Lipzen A."/>
            <person name="Lutzoni F."/>
            <person name="Magnuson J."/>
            <person name="Mondo S."/>
            <person name="Nolan M."/>
            <person name="Ohm R."/>
            <person name="Pangilinan J."/>
            <person name="Park H.-J."/>
            <person name="Ramirez L."/>
            <person name="Alfaro M."/>
            <person name="Sun H."/>
            <person name="Tritt A."/>
            <person name="Yoshinaga Y."/>
            <person name="Zwiers L.-H."/>
            <person name="Turgeon B."/>
            <person name="Goodwin S."/>
            <person name="Spatafora J."/>
            <person name="Crous P."/>
            <person name="Grigoriev I."/>
        </authorList>
    </citation>
    <scope>NUCLEOTIDE SEQUENCE</scope>
    <source>
        <strain evidence="1">ATCC 16933</strain>
    </source>
</reference>
<accession>A0A6A6NSR5</accession>
<dbReference type="EMBL" id="MU001689">
    <property type="protein sequence ID" value="KAF2454791.1"/>
    <property type="molecule type" value="Genomic_DNA"/>
</dbReference>
<organism evidence="1 2">
    <name type="scientific">Lineolata rhizophorae</name>
    <dbReference type="NCBI Taxonomy" id="578093"/>
    <lineage>
        <taxon>Eukaryota</taxon>
        <taxon>Fungi</taxon>
        <taxon>Dikarya</taxon>
        <taxon>Ascomycota</taxon>
        <taxon>Pezizomycotina</taxon>
        <taxon>Dothideomycetes</taxon>
        <taxon>Dothideomycetes incertae sedis</taxon>
        <taxon>Lineolatales</taxon>
        <taxon>Lineolataceae</taxon>
        <taxon>Lineolata</taxon>
    </lineage>
</organism>
<gene>
    <name evidence="1" type="ORF">BDY21DRAFT_94606</name>
</gene>